<reference evidence="1" key="1">
    <citation type="submission" date="2016-10" db="EMBL/GenBank/DDBJ databases">
        <authorList>
            <person name="de Groot N.N."/>
        </authorList>
    </citation>
    <scope>NUCLEOTIDE SEQUENCE</scope>
</reference>
<evidence type="ECO:0008006" key="2">
    <source>
        <dbReference type="Google" id="ProtNLM"/>
    </source>
</evidence>
<accession>A0A1W1EJJ9</accession>
<dbReference type="PANTHER" id="PTHR37805">
    <property type="entry name" value="CYTOPLASMIC PROTEIN-RELATED"/>
    <property type="match status" value="1"/>
</dbReference>
<proteinExistence type="predicted"/>
<dbReference type="EMBL" id="FRYL01000025">
    <property type="protein sequence ID" value="SHO81041.1"/>
    <property type="molecule type" value="Genomic_DNA"/>
</dbReference>
<dbReference type="AlphaFoldDB" id="A0A1W1EJJ9"/>
<gene>
    <name evidence="1" type="ORF">MNB_SV-15-198</name>
</gene>
<protein>
    <recommendedName>
        <fullName evidence="2">DUF1456 domain-containing protein</fullName>
    </recommendedName>
</protein>
<dbReference type="Pfam" id="PF07308">
    <property type="entry name" value="DUF1456"/>
    <property type="match status" value="1"/>
</dbReference>
<sequence length="148" mass="17087">MQNSHIIKKISKALSLRKDDIQKIYKLEDKNYTLEDIDKILIETTYEDLGIFLDGLITLKRGKLDNPKKIVDVELTNNLILKKLRVALNLKSSEVIIIFSLVDIELKMSEVNALFRREGSKNYRVCSSKLLSIFLDGLDEFYYSGNID</sequence>
<name>A0A1W1EJJ9_9ZZZZ</name>
<dbReference type="PANTHER" id="PTHR37805:SF1">
    <property type="entry name" value="CYTOPLASMIC PROTEIN"/>
    <property type="match status" value="1"/>
</dbReference>
<organism evidence="1">
    <name type="scientific">hydrothermal vent metagenome</name>
    <dbReference type="NCBI Taxonomy" id="652676"/>
    <lineage>
        <taxon>unclassified sequences</taxon>
        <taxon>metagenomes</taxon>
        <taxon>ecological metagenomes</taxon>
    </lineage>
</organism>
<dbReference type="InterPro" id="IPR009921">
    <property type="entry name" value="YehS-like"/>
</dbReference>
<evidence type="ECO:0000313" key="1">
    <source>
        <dbReference type="EMBL" id="SHO81041.1"/>
    </source>
</evidence>